<dbReference type="EMBL" id="JXQG01000002">
    <property type="protein sequence ID" value="KKZ13333.1"/>
    <property type="molecule type" value="Genomic_DNA"/>
</dbReference>
<evidence type="ECO:0000313" key="7">
    <source>
        <dbReference type="Proteomes" id="UP000035067"/>
    </source>
</evidence>
<sequence>MRINPPKLFLIAIAAIMAVDVIVTPGHVRLALAPLVRVTLAVAGVGISVTAKRQFQRIGANIDTFEEPDELMTEGLFSISRNPMYLGLVLAAFGAALLSATPPALVLSAVFALIVRYWYIAFEENAMQWRFGEPYQSCCRKVDRWFGRRRGKV</sequence>
<dbReference type="GO" id="GO:0012505">
    <property type="term" value="C:endomembrane system"/>
    <property type="evidence" value="ECO:0007669"/>
    <property type="project" value="UniProtKB-SubCell"/>
</dbReference>
<organism evidence="6 7">
    <name type="scientific">Candidatus Synechococcus spongiarum SP3</name>
    <dbReference type="NCBI Taxonomy" id="1604020"/>
    <lineage>
        <taxon>Bacteria</taxon>
        <taxon>Bacillati</taxon>
        <taxon>Cyanobacteriota</taxon>
        <taxon>Cyanophyceae</taxon>
        <taxon>Synechococcales</taxon>
        <taxon>Synechococcaceae</taxon>
        <taxon>Synechococcus</taxon>
    </lineage>
</organism>
<comment type="subcellular location">
    <subcellularLocation>
        <location evidence="1">Endomembrane system</location>
        <topology evidence="1">Multi-pass membrane protein</topology>
    </subcellularLocation>
</comment>
<dbReference type="InterPro" id="IPR007318">
    <property type="entry name" value="Phopholipid_MeTrfase"/>
</dbReference>
<dbReference type="PANTHER" id="PTHR12714:SF9">
    <property type="entry name" value="PROTEIN-S-ISOPRENYLCYSTEINE O-METHYLTRANSFERASE"/>
    <property type="match status" value="1"/>
</dbReference>
<evidence type="ECO:0000256" key="1">
    <source>
        <dbReference type="ARBA" id="ARBA00004127"/>
    </source>
</evidence>
<protein>
    <recommendedName>
        <fullName evidence="8">Isoprenylcysteine carboxyl methyltransferase</fullName>
    </recommendedName>
</protein>
<dbReference type="GO" id="GO:0016740">
    <property type="term" value="F:transferase activity"/>
    <property type="evidence" value="ECO:0007669"/>
    <property type="project" value="UniProtKB-ARBA"/>
</dbReference>
<keyword evidence="2 5" id="KW-0812">Transmembrane</keyword>
<evidence type="ECO:0000256" key="3">
    <source>
        <dbReference type="ARBA" id="ARBA00022989"/>
    </source>
</evidence>
<proteinExistence type="predicted"/>
<evidence type="ECO:0000256" key="2">
    <source>
        <dbReference type="ARBA" id="ARBA00022692"/>
    </source>
</evidence>
<dbReference type="AlphaFoldDB" id="A0A0G2HMS4"/>
<dbReference type="Gene3D" id="1.20.120.1630">
    <property type="match status" value="1"/>
</dbReference>
<gene>
    <name evidence="6" type="ORF">TE42_00670</name>
</gene>
<comment type="caution">
    <text evidence="6">The sequence shown here is derived from an EMBL/GenBank/DDBJ whole genome shotgun (WGS) entry which is preliminary data.</text>
</comment>
<evidence type="ECO:0008006" key="8">
    <source>
        <dbReference type="Google" id="ProtNLM"/>
    </source>
</evidence>
<name>A0A0G2HMS4_9SYNE</name>
<evidence type="ECO:0000256" key="4">
    <source>
        <dbReference type="ARBA" id="ARBA00023136"/>
    </source>
</evidence>
<dbReference type="Proteomes" id="UP000035067">
    <property type="component" value="Unassembled WGS sequence"/>
</dbReference>
<dbReference type="PANTHER" id="PTHR12714">
    <property type="entry name" value="PROTEIN-S ISOPRENYLCYSTEINE O-METHYLTRANSFERASE"/>
    <property type="match status" value="1"/>
</dbReference>
<evidence type="ECO:0000313" key="6">
    <source>
        <dbReference type="EMBL" id="KKZ13333.1"/>
    </source>
</evidence>
<feature type="transmembrane region" description="Helical" evidence="5">
    <location>
        <begin position="82"/>
        <end position="98"/>
    </location>
</feature>
<accession>A0A0G2HMS4</accession>
<dbReference type="PATRIC" id="fig|1604020.3.peg.453"/>
<evidence type="ECO:0000256" key="5">
    <source>
        <dbReference type="SAM" id="Phobius"/>
    </source>
</evidence>
<reference evidence="6 7" key="1">
    <citation type="submission" date="2015-01" db="EMBL/GenBank/DDBJ databases">
        <title>Lifestyle Evolution in Cyanobacterial Symbionts of Sponges.</title>
        <authorList>
            <person name="Burgsdorf I."/>
            <person name="Slaby B.M."/>
            <person name="Handley K.M."/>
            <person name="Haber M."/>
            <person name="Blom J."/>
            <person name="Marshall C.W."/>
            <person name="Gilbert J.A."/>
            <person name="Hentschel U."/>
            <person name="Steindler L."/>
        </authorList>
    </citation>
    <scope>NUCLEOTIDE SEQUENCE [LARGE SCALE GENOMIC DNA]</scope>
    <source>
        <strain evidence="6">SP3</strain>
    </source>
</reference>
<keyword evidence="3 5" id="KW-1133">Transmembrane helix</keyword>
<dbReference type="Pfam" id="PF04191">
    <property type="entry name" value="PEMT"/>
    <property type="match status" value="1"/>
</dbReference>
<keyword evidence="4 5" id="KW-0472">Membrane</keyword>